<dbReference type="AlphaFoldDB" id="A0A290Z4Y4"/>
<dbReference type="EMBL" id="CP023445">
    <property type="protein sequence ID" value="ATE54087.1"/>
    <property type="molecule type" value="Genomic_DNA"/>
</dbReference>
<dbReference type="Proteomes" id="UP000218505">
    <property type="component" value="Chromosome"/>
</dbReference>
<dbReference type="PANTHER" id="PTHR48050">
    <property type="entry name" value="STEROL 3-BETA-GLUCOSYLTRANSFERASE"/>
    <property type="match status" value="1"/>
</dbReference>
<evidence type="ECO:0000259" key="1">
    <source>
        <dbReference type="Pfam" id="PF06722"/>
    </source>
</evidence>
<protein>
    <submittedName>
        <fullName evidence="2">Glycosyl transferase</fullName>
    </submittedName>
</protein>
<sequence length="370" mass="38873">MRVLFTSVGGLGHVLPLVPAAEAVRAAGHVVAFGCSSVQRRAVEAAGFEAFDLGGSTAAPPRTPLLAPDRAREDRDLREGFARREAGRRAPLCLELLGAWRPDVVVCEEVDFGGVVAAERAGVPHVNAQVIASGAFVRPEVVGEPLAALRQEHGLPPDPDLLMLRRNLLLSPFPPSFRDPAFPLPPTAFPLRPAVGPVGRGRGARTTVHFTLGTVFNSESGDLFARVLEGLSGLPVDVVATVGEHVDPAEFRVGERVRVERYLPQARVLPGCDVVVSHGGSGSVMGALGHGLPLVLLPMGADQPHNAERCARLGVGVELDPVAVTPEGVREAVAEVLAGPHREAALALREEMLGLPEPAAVVPLLEALAR</sequence>
<dbReference type="GO" id="GO:0008194">
    <property type="term" value="F:UDP-glycosyltransferase activity"/>
    <property type="evidence" value="ECO:0007669"/>
    <property type="project" value="InterPro"/>
</dbReference>
<reference evidence="2" key="1">
    <citation type="submission" date="2017-09" db="EMBL/GenBank/DDBJ databases">
        <title>Complete Genome Sequence of ansamitocin-producing Bacterium Actinosynnema pretiosum X47.</title>
        <authorList>
            <person name="Cao G."/>
            <person name="Zong G."/>
            <person name="Zhong C."/>
            <person name="Fu J."/>
        </authorList>
    </citation>
    <scope>NUCLEOTIDE SEQUENCE [LARGE SCALE GENOMIC DNA]</scope>
    <source>
        <strain evidence="2">X47</strain>
    </source>
</reference>
<accession>A0A290Z4Y4</accession>
<dbReference type="PANTHER" id="PTHR48050:SF13">
    <property type="entry name" value="STEROL 3-BETA-GLUCOSYLTRANSFERASE UGT80A2"/>
    <property type="match status" value="1"/>
</dbReference>
<proteinExistence type="predicted"/>
<dbReference type="SUPFAM" id="SSF53756">
    <property type="entry name" value="UDP-Glycosyltransferase/glycogen phosphorylase"/>
    <property type="match status" value="1"/>
</dbReference>
<feature type="domain" description="Erythromycin biosynthesis protein CIII-like C-terminal" evidence="1">
    <location>
        <begin position="226"/>
        <end position="368"/>
    </location>
</feature>
<dbReference type="FunFam" id="3.40.50.2000:FF:000072">
    <property type="entry name" value="Glycosyl transferase"/>
    <property type="match status" value="1"/>
</dbReference>
<keyword evidence="3" id="KW-1185">Reference proteome</keyword>
<dbReference type="GO" id="GO:0017000">
    <property type="term" value="P:antibiotic biosynthetic process"/>
    <property type="evidence" value="ECO:0007669"/>
    <property type="project" value="UniProtKB-ARBA"/>
</dbReference>
<name>A0A290Z4Y4_9PSEU</name>
<gene>
    <name evidence="2" type="ORF">CNX65_12930</name>
</gene>
<keyword evidence="2" id="KW-0808">Transferase</keyword>
<dbReference type="KEGG" id="apre:CNX65_12930"/>
<evidence type="ECO:0000313" key="3">
    <source>
        <dbReference type="Proteomes" id="UP000218505"/>
    </source>
</evidence>
<dbReference type="InterPro" id="IPR010610">
    <property type="entry name" value="EryCIII-like_C"/>
</dbReference>
<dbReference type="Pfam" id="PF06722">
    <property type="entry name" value="EryCIII-like_C"/>
    <property type="match status" value="1"/>
</dbReference>
<dbReference type="InterPro" id="IPR050426">
    <property type="entry name" value="Glycosyltransferase_28"/>
</dbReference>
<dbReference type="CDD" id="cd03784">
    <property type="entry name" value="GT1_Gtf-like"/>
    <property type="match status" value="1"/>
</dbReference>
<dbReference type="InterPro" id="IPR002213">
    <property type="entry name" value="UDP_glucos_trans"/>
</dbReference>
<organism evidence="2 3">
    <name type="scientific">Actinosynnema pretiosum</name>
    <dbReference type="NCBI Taxonomy" id="42197"/>
    <lineage>
        <taxon>Bacteria</taxon>
        <taxon>Bacillati</taxon>
        <taxon>Actinomycetota</taxon>
        <taxon>Actinomycetes</taxon>
        <taxon>Pseudonocardiales</taxon>
        <taxon>Pseudonocardiaceae</taxon>
        <taxon>Actinosynnema</taxon>
    </lineage>
</organism>
<dbReference type="GO" id="GO:0016758">
    <property type="term" value="F:hexosyltransferase activity"/>
    <property type="evidence" value="ECO:0007669"/>
    <property type="project" value="UniProtKB-ARBA"/>
</dbReference>
<dbReference type="RefSeq" id="WP_096493009.1">
    <property type="nucleotide sequence ID" value="NZ_CP023445.1"/>
</dbReference>
<evidence type="ECO:0000313" key="2">
    <source>
        <dbReference type="EMBL" id="ATE54087.1"/>
    </source>
</evidence>
<dbReference type="Gene3D" id="3.40.50.2000">
    <property type="entry name" value="Glycogen Phosphorylase B"/>
    <property type="match status" value="2"/>
</dbReference>